<reference evidence="1 2" key="1">
    <citation type="submission" date="2014-07" db="EMBL/GenBank/DDBJ databases">
        <title>Methanogenic archaea and the global carbon cycle.</title>
        <authorList>
            <person name="Henriksen J.R."/>
            <person name="Luke J."/>
            <person name="Reinhart S."/>
            <person name="Benedict M.N."/>
            <person name="Youngblut N.D."/>
            <person name="Metcalf M.E."/>
            <person name="Whitaker R.J."/>
            <person name="Metcalf W.W."/>
        </authorList>
    </citation>
    <scope>NUCLEOTIDE SEQUENCE [LARGE SCALE GENOMIC DNA]</scope>
    <source>
        <strain evidence="1 2">Wiesmoor</strain>
    </source>
</reference>
<protein>
    <submittedName>
        <fullName evidence="1">Mobile element protein</fullName>
    </submittedName>
</protein>
<dbReference type="PATRIC" id="fig|1434109.4.peg.3884"/>
<dbReference type="Proteomes" id="UP000033038">
    <property type="component" value="Chromosome"/>
</dbReference>
<dbReference type="HOGENOM" id="CLU_2748155_0_0_2"/>
<organism evidence="1 2">
    <name type="scientific">Methanosarcina barkeri str. Wiesmoor</name>
    <dbReference type="NCBI Taxonomy" id="1434109"/>
    <lineage>
        <taxon>Archaea</taxon>
        <taxon>Methanobacteriati</taxon>
        <taxon>Methanobacteriota</taxon>
        <taxon>Stenosarchaea group</taxon>
        <taxon>Methanomicrobia</taxon>
        <taxon>Methanosarcinales</taxon>
        <taxon>Methanosarcinaceae</taxon>
        <taxon>Methanosarcina</taxon>
    </lineage>
</organism>
<gene>
    <name evidence="1" type="ORF">MSBRW_2981</name>
</gene>
<dbReference type="KEGG" id="mbw:MSBRW_2981"/>
<dbReference type="AlphaFoldDB" id="A0A0E3QP54"/>
<name>A0A0E3QP54_METBA</name>
<accession>A0A0E3QP54</accession>
<proteinExistence type="predicted"/>
<dbReference type="EMBL" id="CP009526">
    <property type="protein sequence ID" value="AKB52234.1"/>
    <property type="molecule type" value="Genomic_DNA"/>
</dbReference>
<sequence>MKLSVYEDETGYEKREVKTRTIVETEKFSVDERITIISGIIAIMGKRKKKVREKNSSHGLSQTHALIGIR</sequence>
<evidence type="ECO:0000313" key="2">
    <source>
        <dbReference type="Proteomes" id="UP000033038"/>
    </source>
</evidence>
<evidence type="ECO:0000313" key="1">
    <source>
        <dbReference type="EMBL" id="AKB52234.1"/>
    </source>
</evidence>